<comment type="caution">
    <text evidence="1">The sequence shown here is derived from an EMBL/GenBank/DDBJ whole genome shotgun (WGS) entry which is preliminary data.</text>
</comment>
<name>A0ABQ0IXB6_GLUTH</name>
<gene>
    <name evidence="1" type="ORF">NBRC3257_1834</name>
</gene>
<evidence type="ECO:0000313" key="1">
    <source>
        <dbReference type="EMBL" id="GAD26836.1"/>
    </source>
</evidence>
<accession>A0ABQ0IXB6</accession>
<sequence>MRVWQVLSWRRRTQLGDLSALKAVPPPGGYIDGILMLAGSKEGRGQQQHERDLSRVSARYRFPGMRHVP</sequence>
<dbReference type="Proteomes" id="UP000018209">
    <property type="component" value="Unassembled WGS sequence"/>
</dbReference>
<organism evidence="1 2">
    <name type="scientific">Gluconobacter thailandicus NBRC 3257</name>
    <dbReference type="NCBI Taxonomy" id="1381097"/>
    <lineage>
        <taxon>Bacteria</taxon>
        <taxon>Pseudomonadati</taxon>
        <taxon>Pseudomonadota</taxon>
        <taxon>Alphaproteobacteria</taxon>
        <taxon>Acetobacterales</taxon>
        <taxon>Acetobacteraceae</taxon>
        <taxon>Gluconobacter</taxon>
    </lineage>
</organism>
<protein>
    <submittedName>
        <fullName evidence="1">Uncharacterized protein</fullName>
    </submittedName>
</protein>
<proteinExistence type="predicted"/>
<keyword evidence="2" id="KW-1185">Reference proteome</keyword>
<reference evidence="1 2" key="1">
    <citation type="submission" date="2013-08" db="EMBL/GenBank/DDBJ databases">
        <title>Gluconobacter thailandicus NBRC 3257 whole genome sequence.</title>
        <authorList>
            <person name="Matsutani M."/>
            <person name="Yakushi T."/>
            <person name="Matsushita K."/>
        </authorList>
    </citation>
    <scope>NUCLEOTIDE SEQUENCE [LARGE SCALE GENOMIC DNA]</scope>
    <source>
        <strain evidence="1 2">NBRC 3257</strain>
    </source>
</reference>
<evidence type="ECO:0000313" key="2">
    <source>
        <dbReference type="Proteomes" id="UP000018209"/>
    </source>
</evidence>
<dbReference type="EMBL" id="BASM01000024">
    <property type="protein sequence ID" value="GAD26836.1"/>
    <property type="molecule type" value="Genomic_DNA"/>
</dbReference>